<proteinExistence type="predicted"/>
<dbReference type="Proteomes" id="UP001652504">
    <property type="component" value="Unassembled WGS sequence"/>
</dbReference>
<evidence type="ECO:0000259" key="1">
    <source>
        <dbReference type="Pfam" id="PF08241"/>
    </source>
</evidence>
<dbReference type="RefSeq" id="WP_263712423.1">
    <property type="nucleotide sequence ID" value="NZ_JAOWKX010000005.1"/>
</dbReference>
<accession>A0ABT3A8X1</accession>
<dbReference type="InterPro" id="IPR013216">
    <property type="entry name" value="Methyltransf_11"/>
</dbReference>
<dbReference type="PANTHER" id="PTHR43036">
    <property type="entry name" value="OSJNBB0011N17.9 PROTEIN"/>
    <property type="match status" value="1"/>
</dbReference>
<dbReference type="EMBL" id="JAOWKX010000005">
    <property type="protein sequence ID" value="MCV2885131.1"/>
    <property type="molecule type" value="Genomic_DNA"/>
</dbReference>
<name>A0ABT3A8X1_9ALTE</name>
<dbReference type="PANTHER" id="PTHR43036:SF2">
    <property type="entry name" value="OS04G0481300 PROTEIN"/>
    <property type="match status" value="1"/>
</dbReference>
<gene>
    <name evidence="2" type="ORF">OE749_10550</name>
</gene>
<dbReference type="GO" id="GO:0032259">
    <property type="term" value="P:methylation"/>
    <property type="evidence" value="ECO:0007669"/>
    <property type="project" value="UniProtKB-KW"/>
</dbReference>
<keyword evidence="2" id="KW-0489">Methyltransferase</keyword>
<protein>
    <submittedName>
        <fullName evidence="2">Class I SAM-dependent methyltransferase</fullName>
    </submittedName>
</protein>
<keyword evidence="2" id="KW-0808">Transferase</keyword>
<dbReference type="InterPro" id="IPR029063">
    <property type="entry name" value="SAM-dependent_MTases_sf"/>
</dbReference>
<feature type="domain" description="Methyltransferase type 11" evidence="1">
    <location>
        <begin position="78"/>
        <end position="127"/>
    </location>
</feature>
<dbReference type="GO" id="GO:0008168">
    <property type="term" value="F:methyltransferase activity"/>
    <property type="evidence" value="ECO:0007669"/>
    <property type="project" value="UniProtKB-KW"/>
</dbReference>
<reference evidence="2 3" key="1">
    <citation type="submission" date="2022-10" db="EMBL/GenBank/DDBJ databases">
        <title>Aestuariibacter sp. AA17 isolated from Montipora capitata coral fragment.</title>
        <authorList>
            <person name="Emsley S.A."/>
            <person name="Pfannmuller K.M."/>
            <person name="Loughran R.M."/>
            <person name="Shlafstein M."/>
            <person name="Papke E."/>
            <person name="Saw J.H."/>
            <person name="Ushijima B."/>
            <person name="Videau P."/>
        </authorList>
    </citation>
    <scope>NUCLEOTIDE SEQUENCE [LARGE SCALE GENOMIC DNA]</scope>
    <source>
        <strain evidence="2 3">AA17</strain>
    </source>
</reference>
<sequence length="254" mass="29225">MKPALSGRKPRYPSNWESLPAGNDLKDIIEHALDDVSRQIFGYHFLKLGSLSSELSLSHSPIKHIFSMTEELGLDNAAIVGKSQDLPFQENSIDAVLLAHEMDFSQDPHQVLREVNRVITPNGHVIIVGFSPFSPAGLLRFFPINPKQILHEARFFSSVRIKDWLHLLGFEVVNHQRLIFSELFFERRVHEDSRWQRWCQKYLPVFSTVYVIVAKKRVMPLSLVRPKWKPKPNFTAVGASMRIDSSSRMKKNLL</sequence>
<dbReference type="Pfam" id="PF08241">
    <property type="entry name" value="Methyltransf_11"/>
    <property type="match status" value="1"/>
</dbReference>
<dbReference type="SUPFAM" id="SSF53335">
    <property type="entry name" value="S-adenosyl-L-methionine-dependent methyltransferases"/>
    <property type="match status" value="1"/>
</dbReference>
<organism evidence="2 3">
    <name type="scientific">Fluctibacter corallii</name>
    <dbReference type="NCBI Taxonomy" id="2984329"/>
    <lineage>
        <taxon>Bacteria</taxon>
        <taxon>Pseudomonadati</taxon>
        <taxon>Pseudomonadota</taxon>
        <taxon>Gammaproteobacteria</taxon>
        <taxon>Alteromonadales</taxon>
        <taxon>Alteromonadaceae</taxon>
        <taxon>Fluctibacter</taxon>
    </lineage>
</organism>
<dbReference type="Gene3D" id="3.40.50.150">
    <property type="entry name" value="Vaccinia Virus protein VP39"/>
    <property type="match status" value="1"/>
</dbReference>
<comment type="caution">
    <text evidence="2">The sequence shown here is derived from an EMBL/GenBank/DDBJ whole genome shotgun (WGS) entry which is preliminary data.</text>
</comment>
<evidence type="ECO:0000313" key="2">
    <source>
        <dbReference type="EMBL" id="MCV2885131.1"/>
    </source>
</evidence>
<evidence type="ECO:0000313" key="3">
    <source>
        <dbReference type="Proteomes" id="UP001652504"/>
    </source>
</evidence>
<keyword evidence="3" id="KW-1185">Reference proteome</keyword>